<feature type="compositionally biased region" description="Low complexity" evidence="1">
    <location>
        <begin position="348"/>
        <end position="365"/>
    </location>
</feature>
<feature type="region of interest" description="Disordered" evidence="1">
    <location>
        <begin position="338"/>
        <end position="373"/>
    </location>
</feature>
<feature type="compositionally biased region" description="Polar residues" evidence="1">
    <location>
        <begin position="73"/>
        <end position="84"/>
    </location>
</feature>
<feature type="region of interest" description="Disordered" evidence="1">
    <location>
        <begin position="28"/>
        <end position="269"/>
    </location>
</feature>
<evidence type="ECO:0000256" key="1">
    <source>
        <dbReference type="SAM" id="MobiDB-lite"/>
    </source>
</evidence>
<evidence type="ECO:0000313" key="3">
    <source>
        <dbReference type="Proteomes" id="UP000193411"/>
    </source>
</evidence>
<name>A0A1Y2HEU8_9FUNG</name>
<accession>A0A1Y2HEU8</accession>
<feature type="compositionally biased region" description="Polar residues" evidence="1">
    <location>
        <begin position="204"/>
        <end position="215"/>
    </location>
</feature>
<comment type="caution">
    <text evidence="2">The sequence shown here is derived from an EMBL/GenBank/DDBJ whole genome shotgun (WGS) entry which is preliminary data.</text>
</comment>
<feature type="compositionally biased region" description="Low complexity" evidence="1">
    <location>
        <begin position="244"/>
        <end position="269"/>
    </location>
</feature>
<dbReference type="Proteomes" id="UP000193411">
    <property type="component" value="Unassembled WGS sequence"/>
</dbReference>
<protein>
    <submittedName>
        <fullName evidence="2">Uncharacterized protein</fullName>
    </submittedName>
</protein>
<dbReference type="AlphaFoldDB" id="A0A1Y2HEU8"/>
<feature type="compositionally biased region" description="Low complexity" evidence="1">
    <location>
        <begin position="106"/>
        <end position="136"/>
    </location>
</feature>
<dbReference type="EMBL" id="MCFL01000045">
    <property type="protein sequence ID" value="ORZ32534.1"/>
    <property type="molecule type" value="Genomic_DNA"/>
</dbReference>
<reference evidence="2 3" key="1">
    <citation type="submission" date="2016-07" db="EMBL/GenBank/DDBJ databases">
        <title>Pervasive Adenine N6-methylation of Active Genes in Fungi.</title>
        <authorList>
            <consortium name="DOE Joint Genome Institute"/>
            <person name="Mondo S.J."/>
            <person name="Dannebaum R.O."/>
            <person name="Kuo R.C."/>
            <person name="Labutti K."/>
            <person name="Haridas S."/>
            <person name="Kuo A."/>
            <person name="Salamov A."/>
            <person name="Ahrendt S.R."/>
            <person name="Lipzen A."/>
            <person name="Sullivan W."/>
            <person name="Andreopoulos W.B."/>
            <person name="Clum A."/>
            <person name="Lindquist E."/>
            <person name="Daum C."/>
            <person name="Ramamoorthy G.K."/>
            <person name="Gryganskyi A."/>
            <person name="Culley D."/>
            <person name="Magnuson J.K."/>
            <person name="James T.Y."/>
            <person name="O'Malley M.A."/>
            <person name="Stajich J.E."/>
            <person name="Spatafora J.W."/>
            <person name="Visel A."/>
            <person name="Grigoriev I.V."/>
        </authorList>
    </citation>
    <scope>NUCLEOTIDE SEQUENCE [LARGE SCALE GENOMIC DNA]</scope>
    <source>
        <strain evidence="2 3">PL171</strain>
    </source>
</reference>
<organism evidence="2 3">
    <name type="scientific">Catenaria anguillulae PL171</name>
    <dbReference type="NCBI Taxonomy" id="765915"/>
    <lineage>
        <taxon>Eukaryota</taxon>
        <taxon>Fungi</taxon>
        <taxon>Fungi incertae sedis</taxon>
        <taxon>Blastocladiomycota</taxon>
        <taxon>Blastocladiomycetes</taxon>
        <taxon>Blastocladiales</taxon>
        <taxon>Catenariaceae</taxon>
        <taxon>Catenaria</taxon>
    </lineage>
</organism>
<sequence length="373" mass="38879">MSDVLPKPFSKLALKAVIERFCAHLRQSTSSAAGNGKVGDVPRTLGSSRIVELPDDHAGDAMPPPPMSASSANKQTQQPMSRGGSNDRDLGRQAGNKDVMQFVNGASSSQSQQQQAPPPAQYQQQQQQQQQLQQQPNARPLINLQQPHLPGHMSIDPPMLGGNNVAKLPGMPSRFGVAAGDDHTSNARPSNRQMPVPPPPPPAQQASLHNISLGPQPNGLPPLSMMGSGPVGTNGSNPNMPLGSDESFSASSAAAPAVNGVQSDPSSTASSSAVQLNLAGIDFPGVFDSLVGAGKRTFSTMEAVDALLASSVNASGFDGLAGLGVGVDPFASAALPGAHELGQAGYPQQQQPQQQQQQYTQQQQHMQKRQRLG</sequence>
<evidence type="ECO:0000313" key="2">
    <source>
        <dbReference type="EMBL" id="ORZ32534.1"/>
    </source>
</evidence>
<keyword evidence="3" id="KW-1185">Reference proteome</keyword>
<gene>
    <name evidence="2" type="ORF">BCR44DRAFT_1236425</name>
</gene>
<proteinExistence type="predicted"/>